<dbReference type="EMBL" id="RCSW01000001">
    <property type="protein sequence ID" value="KAF7955455.1"/>
    <property type="molecule type" value="Genomic_DNA"/>
</dbReference>
<protein>
    <submittedName>
        <fullName evidence="1">Uncharacterized protein</fullName>
    </submittedName>
</protein>
<dbReference type="GeneID" id="62144303"/>
<comment type="caution">
    <text evidence="1">The sequence shown here is derived from an EMBL/GenBank/DDBJ whole genome shotgun (WGS) entry which is preliminary data.</text>
</comment>
<accession>A0A9P5M8Y8</accession>
<evidence type="ECO:0000313" key="2">
    <source>
        <dbReference type="Proteomes" id="UP000710849"/>
    </source>
</evidence>
<evidence type="ECO:0000313" key="1">
    <source>
        <dbReference type="EMBL" id="KAF7955455.1"/>
    </source>
</evidence>
<keyword evidence="2" id="KW-1185">Reference proteome</keyword>
<proteinExistence type="predicted"/>
<dbReference type="Proteomes" id="UP000710849">
    <property type="component" value="Unassembled WGS sequence"/>
</dbReference>
<reference evidence="1 2" key="1">
    <citation type="journal article" date="2020" name="Genome Biol. Evol.">
        <title>Comparative genomics of Sclerotiniaceae.</title>
        <authorList>
            <person name="Valero Jimenez C.A."/>
            <person name="Steentjes M."/>
            <person name="Scholten O.E."/>
            <person name="Van Kan J.A.L."/>
        </authorList>
    </citation>
    <scope>NUCLEOTIDE SEQUENCE [LARGE SCALE GENOMIC DNA]</scope>
    <source>
        <strain evidence="1 2">MUCL 94</strain>
    </source>
</reference>
<dbReference type="AlphaFoldDB" id="A0A9P5M8Y8"/>
<dbReference type="RefSeq" id="XP_038738585.1">
    <property type="nucleotide sequence ID" value="XM_038871224.1"/>
</dbReference>
<sequence length="91" mass="10327">MQLRSSKVIEEVGQEFLFNAKQLVVRMIDGLNILSEHKERALEANVCKSMRSKLDTAPHSTEKSILIVGKSTHRVLQQIVEKQARGEALRE</sequence>
<name>A0A9P5M8Y8_9HELO</name>
<organism evidence="1 2">
    <name type="scientific">Botrytis byssoidea</name>
    <dbReference type="NCBI Taxonomy" id="139641"/>
    <lineage>
        <taxon>Eukaryota</taxon>
        <taxon>Fungi</taxon>
        <taxon>Dikarya</taxon>
        <taxon>Ascomycota</taxon>
        <taxon>Pezizomycotina</taxon>
        <taxon>Leotiomycetes</taxon>
        <taxon>Helotiales</taxon>
        <taxon>Sclerotiniaceae</taxon>
        <taxon>Botrytis</taxon>
    </lineage>
</organism>
<gene>
    <name evidence="1" type="ORF">EAE97_000714</name>
</gene>